<dbReference type="Proteomes" id="UP001623384">
    <property type="component" value="Chromosome"/>
</dbReference>
<dbReference type="SMART" id="SM00450">
    <property type="entry name" value="RHOD"/>
    <property type="match status" value="1"/>
</dbReference>
<dbReference type="EMBL" id="CP148033">
    <property type="protein sequence ID" value="WXK93310.1"/>
    <property type="molecule type" value="Genomic_DNA"/>
</dbReference>
<evidence type="ECO:0000313" key="2">
    <source>
        <dbReference type="EMBL" id="WXK93310.1"/>
    </source>
</evidence>
<dbReference type="PANTHER" id="PTHR43031">
    <property type="entry name" value="FAD-DEPENDENT OXIDOREDUCTASE"/>
    <property type="match status" value="1"/>
</dbReference>
<sequence length="144" mass="15717">MQPSSPPDAGAPREPLRTITADGLAEIWPAATVVDVRSREEHSTAFIPGSLNIPLDELGSRLVDLPNETLYLLCGSGKRSSQAARMLIDRGYTAVNVAGGITEWYRNGHPVTYAPASETTPKPPRRRTLTGLLDFFRGRLHHNS</sequence>
<proteinExistence type="predicted"/>
<dbReference type="SUPFAM" id="SSF52821">
    <property type="entry name" value="Rhodanese/Cell cycle control phosphatase"/>
    <property type="match status" value="1"/>
</dbReference>
<evidence type="ECO:0000259" key="1">
    <source>
        <dbReference type="PROSITE" id="PS50206"/>
    </source>
</evidence>
<feature type="domain" description="Rhodanese" evidence="1">
    <location>
        <begin position="27"/>
        <end position="113"/>
    </location>
</feature>
<reference evidence="2 3" key="1">
    <citation type="submission" date="2024-03" db="EMBL/GenBank/DDBJ databases">
        <title>Rhodococcus navarretei sp. nov. and Pseudarthrobacter quantumdoti sp. nov., two new species with the ability to biosynthesize Quantum Dots isolated from soil samples at Union Glacier, Antarctica.</title>
        <authorList>
            <person name="Vargas M."/>
        </authorList>
    </citation>
    <scope>NUCLEOTIDE SEQUENCE [LARGE SCALE GENOMIC DNA]</scope>
    <source>
        <strain evidence="2 3">RC-2-3</strain>
    </source>
</reference>
<dbReference type="InterPro" id="IPR036873">
    <property type="entry name" value="Rhodanese-like_dom_sf"/>
</dbReference>
<accession>A0ABZ2R7M3</accession>
<organism evidence="2 3">
    <name type="scientific">Pseudarthrobacter quantipunctorum</name>
    <dbReference type="NCBI Taxonomy" id="3128980"/>
    <lineage>
        <taxon>Bacteria</taxon>
        <taxon>Bacillati</taxon>
        <taxon>Actinomycetota</taxon>
        <taxon>Actinomycetes</taxon>
        <taxon>Micrococcales</taxon>
        <taxon>Micrococcaceae</taxon>
        <taxon>Pseudarthrobacter</taxon>
    </lineage>
</organism>
<protein>
    <submittedName>
        <fullName evidence="2">Rhodanese-like domain-containing protein</fullName>
    </submittedName>
</protein>
<dbReference type="Gene3D" id="3.40.250.10">
    <property type="entry name" value="Rhodanese-like domain"/>
    <property type="match status" value="1"/>
</dbReference>
<dbReference type="Pfam" id="PF00581">
    <property type="entry name" value="Rhodanese"/>
    <property type="match status" value="1"/>
</dbReference>
<evidence type="ECO:0000313" key="3">
    <source>
        <dbReference type="Proteomes" id="UP001623384"/>
    </source>
</evidence>
<dbReference type="InterPro" id="IPR050229">
    <property type="entry name" value="GlpE_sulfurtransferase"/>
</dbReference>
<gene>
    <name evidence="2" type="ORF">WHH00_00525</name>
</gene>
<keyword evidence="3" id="KW-1185">Reference proteome</keyword>
<name>A0ABZ2R7M3_9MICC</name>
<dbReference type="CDD" id="cd00158">
    <property type="entry name" value="RHOD"/>
    <property type="match status" value="1"/>
</dbReference>
<dbReference type="InterPro" id="IPR001763">
    <property type="entry name" value="Rhodanese-like_dom"/>
</dbReference>
<dbReference type="RefSeq" id="WP_406635571.1">
    <property type="nucleotide sequence ID" value="NZ_CP148033.1"/>
</dbReference>
<dbReference type="PROSITE" id="PS50206">
    <property type="entry name" value="RHODANESE_3"/>
    <property type="match status" value="1"/>
</dbReference>
<dbReference type="PANTHER" id="PTHR43031:SF1">
    <property type="entry name" value="PYRIDINE NUCLEOTIDE-DISULPHIDE OXIDOREDUCTASE"/>
    <property type="match status" value="1"/>
</dbReference>